<dbReference type="FunCoup" id="D6Z1S0">
    <property type="interactions" value="289"/>
</dbReference>
<keyword evidence="8" id="KW-0249">Electron transport</keyword>
<dbReference type="AlphaFoldDB" id="D6Z1S0"/>
<evidence type="ECO:0000256" key="2">
    <source>
        <dbReference type="ARBA" id="ARBA00007543"/>
    </source>
</evidence>
<feature type="transmembrane region" description="Helical" evidence="12">
    <location>
        <begin position="120"/>
        <end position="142"/>
    </location>
</feature>
<dbReference type="RefSeq" id="WP_013163025.1">
    <property type="nucleotide sequence ID" value="NC_014216.1"/>
</dbReference>
<dbReference type="PANTHER" id="PTHR43141:SF5">
    <property type="entry name" value="CYTOCHROME BD-I UBIQUINOL OXIDASE SUBUNIT 2"/>
    <property type="match status" value="1"/>
</dbReference>
<keyword evidence="6 12" id="KW-0812">Transmembrane</keyword>
<keyword evidence="3" id="KW-0813">Transport</keyword>
<reference evidence="14" key="1">
    <citation type="submission" date="2010-02" db="EMBL/GenBank/DDBJ databases">
        <title>Complete sequence of Desulfurivibrio alkaliphilus AHT2.</title>
        <authorList>
            <consortium name="US DOE Joint Genome Institute"/>
            <person name="Pitluck S."/>
            <person name="Chertkov O."/>
            <person name="Detter J.C."/>
            <person name="Han C."/>
            <person name="Tapia R."/>
            <person name="Larimer F."/>
            <person name="Land M."/>
            <person name="Hauser L."/>
            <person name="Kyrpides N."/>
            <person name="Mikhailova N."/>
            <person name="Sorokin D.Y."/>
            <person name="Muyzer G."/>
            <person name="Woyke T."/>
        </authorList>
    </citation>
    <scope>NUCLEOTIDE SEQUENCE [LARGE SCALE GENOMIC DNA]</scope>
    <source>
        <strain evidence="14">DSM 19089 / UNIQEM U267 / AHT2</strain>
    </source>
</reference>
<evidence type="ECO:0000256" key="10">
    <source>
        <dbReference type="ARBA" id="ARBA00023004"/>
    </source>
</evidence>
<dbReference type="OrthoDB" id="9776710at2"/>
<keyword evidence="4" id="KW-1003">Cell membrane</keyword>
<evidence type="ECO:0000313" key="14">
    <source>
        <dbReference type="Proteomes" id="UP000001508"/>
    </source>
</evidence>
<dbReference type="eggNOG" id="COG1294">
    <property type="taxonomic scope" value="Bacteria"/>
</dbReference>
<keyword evidence="14" id="KW-1185">Reference proteome</keyword>
<keyword evidence="7" id="KW-0479">Metal-binding</keyword>
<keyword evidence="5" id="KW-0349">Heme</keyword>
<evidence type="ECO:0000256" key="3">
    <source>
        <dbReference type="ARBA" id="ARBA00022448"/>
    </source>
</evidence>
<accession>D6Z1S0</accession>
<evidence type="ECO:0000256" key="7">
    <source>
        <dbReference type="ARBA" id="ARBA00022723"/>
    </source>
</evidence>
<feature type="transmembrane region" description="Helical" evidence="12">
    <location>
        <begin position="162"/>
        <end position="183"/>
    </location>
</feature>
<evidence type="ECO:0000256" key="4">
    <source>
        <dbReference type="ARBA" id="ARBA00022475"/>
    </source>
</evidence>
<dbReference type="GO" id="GO:0019646">
    <property type="term" value="P:aerobic electron transport chain"/>
    <property type="evidence" value="ECO:0007669"/>
    <property type="project" value="TreeGrafter"/>
</dbReference>
<dbReference type="GO" id="GO:0046872">
    <property type="term" value="F:metal ion binding"/>
    <property type="evidence" value="ECO:0007669"/>
    <property type="project" value="UniProtKB-KW"/>
</dbReference>
<keyword evidence="9 12" id="KW-1133">Transmembrane helix</keyword>
<dbReference type="GO" id="GO:0009055">
    <property type="term" value="F:electron transfer activity"/>
    <property type="evidence" value="ECO:0007669"/>
    <property type="project" value="TreeGrafter"/>
</dbReference>
<dbReference type="Pfam" id="PF02322">
    <property type="entry name" value="Cyt_bd_oxida_II"/>
    <property type="match status" value="1"/>
</dbReference>
<feature type="transmembrane region" description="Helical" evidence="12">
    <location>
        <begin position="78"/>
        <end position="99"/>
    </location>
</feature>
<evidence type="ECO:0000313" key="13">
    <source>
        <dbReference type="EMBL" id="ADH85495.1"/>
    </source>
</evidence>
<evidence type="ECO:0000256" key="9">
    <source>
        <dbReference type="ARBA" id="ARBA00022989"/>
    </source>
</evidence>
<dbReference type="HOGENOM" id="CLU_049294_0_1_7"/>
<feature type="transmembrane region" description="Helical" evidence="12">
    <location>
        <begin position="303"/>
        <end position="325"/>
    </location>
</feature>
<feature type="transmembrane region" description="Helical" evidence="12">
    <location>
        <begin position="227"/>
        <end position="247"/>
    </location>
</feature>
<dbReference type="GO" id="GO:0070069">
    <property type="term" value="C:cytochrome complex"/>
    <property type="evidence" value="ECO:0007669"/>
    <property type="project" value="TreeGrafter"/>
</dbReference>
<dbReference type="InterPro" id="IPR003317">
    <property type="entry name" value="Cyt-d_oxidase_su2"/>
</dbReference>
<comment type="subcellular location">
    <subcellularLocation>
        <location evidence="1">Cell membrane</location>
        <topology evidence="1">Multi-pass membrane protein</topology>
    </subcellularLocation>
</comment>
<feature type="transmembrane region" description="Helical" evidence="12">
    <location>
        <begin position="203"/>
        <end position="221"/>
    </location>
</feature>
<dbReference type="EMBL" id="CP001940">
    <property type="protein sequence ID" value="ADH85495.1"/>
    <property type="molecule type" value="Genomic_DNA"/>
</dbReference>
<dbReference type="InParanoid" id="D6Z1S0"/>
<dbReference type="NCBIfam" id="TIGR00203">
    <property type="entry name" value="cydB"/>
    <property type="match status" value="1"/>
</dbReference>
<evidence type="ECO:0000256" key="11">
    <source>
        <dbReference type="ARBA" id="ARBA00023136"/>
    </source>
</evidence>
<dbReference type="GO" id="GO:0005886">
    <property type="term" value="C:plasma membrane"/>
    <property type="evidence" value="ECO:0007669"/>
    <property type="project" value="UniProtKB-SubCell"/>
</dbReference>
<protein>
    <submittedName>
        <fullName evidence="13">Cytochrome d ubiquinol oxidase, subunit II</fullName>
    </submittedName>
</protein>
<evidence type="ECO:0000256" key="1">
    <source>
        <dbReference type="ARBA" id="ARBA00004651"/>
    </source>
</evidence>
<dbReference type="KEGG" id="dak:DaAHT2_0791"/>
<dbReference type="PANTHER" id="PTHR43141">
    <property type="entry name" value="CYTOCHROME BD2 SUBUNIT II"/>
    <property type="match status" value="1"/>
</dbReference>
<dbReference type="GO" id="GO:0016682">
    <property type="term" value="F:oxidoreductase activity, acting on diphenols and related substances as donors, oxygen as acceptor"/>
    <property type="evidence" value="ECO:0007669"/>
    <property type="project" value="TreeGrafter"/>
</dbReference>
<evidence type="ECO:0000256" key="5">
    <source>
        <dbReference type="ARBA" id="ARBA00022617"/>
    </source>
</evidence>
<organism evidence="13 14">
    <name type="scientific">Desulfurivibrio alkaliphilus (strain DSM 19089 / UNIQEM U267 / AHT2)</name>
    <dbReference type="NCBI Taxonomy" id="589865"/>
    <lineage>
        <taxon>Bacteria</taxon>
        <taxon>Pseudomonadati</taxon>
        <taxon>Thermodesulfobacteriota</taxon>
        <taxon>Desulfobulbia</taxon>
        <taxon>Desulfobulbales</taxon>
        <taxon>Desulfobulbaceae</taxon>
        <taxon>Desulfurivibrio</taxon>
    </lineage>
</organism>
<name>D6Z1S0_DESAT</name>
<feature type="transmembrane region" description="Helical" evidence="12">
    <location>
        <begin position="259"/>
        <end position="283"/>
    </location>
</feature>
<dbReference type="PIRSF" id="PIRSF000267">
    <property type="entry name" value="Cyt_oxidse_sub2"/>
    <property type="match status" value="1"/>
</dbReference>
<dbReference type="STRING" id="589865.DaAHT2_0791"/>
<gene>
    <name evidence="13" type="ordered locus">DaAHT2_0791</name>
</gene>
<evidence type="ECO:0000256" key="12">
    <source>
        <dbReference type="SAM" id="Phobius"/>
    </source>
</evidence>
<evidence type="ECO:0000256" key="6">
    <source>
        <dbReference type="ARBA" id="ARBA00022692"/>
    </source>
</evidence>
<sequence length="342" mass="37501">MDVTLLGSIWFLLWGVLWAVYFALDGYDLGLGINMPLLAAGEGERRVIYNAAGPFWDGNQVWLITAGGVTFAAFPATYAALFSGLYSALMLLLFALIFRGVSFEFRRLVDSDGWRRFWDLCNVLGSFLPALLFGVAFANIFMGIPLNAQQINEGGLLALLNPYGLAGGVLFVLLFALHGCLWLTVKADGRLQRQAAAMAAKQWLLVLLVVPVFLLLTLVYTDLFANYLRYPALLTVLLVPVAGLLAAGISLRQGAHWRAWLASGVTIIGITMFGVIGLYPRLLPSSLDPDFSMTIANSASSPLTLKIMLGVALVFVPIVIAYQTWVHLKFGHKLSNYEDLRY</sequence>
<dbReference type="Proteomes" id="UP000001508">
    <property type="component" value="Chromosome"/>
</dbReference>
<evidence type="ECO:0000256" key="8">
    <source>
        <dbReference type="ARBA" id="ARBA00022982"/>
    </source>
</evidence>
<keyword evidence="10" id="KW-0408">Iron</keyword>
<comment type="similarity">
    <text evidence="2">Belongs to the cytochrome ubiquinol oxidase subunit 2 family.</text>
</comment>
<keyword evidence="11 12" id="KW-0472">Membrane</keyword>
<proteinExistence type="inferred from homology"/>